<feature type="domain" description="Outer membrane protein beta-barrel" evidence="1">
    <location>
        <begin position="17"/>
        <end position="178"/>
    </location>
</feature>
<protein>
    <submittedName>
        <fullName evidence="2">PorT family protein</fullName>
    </submittedName>
</protein>
<dbReference type="Pfam" id="PF13568">
    <property type="entry name" value="OMP_b-brl_2"/>
    <property type="match status" value="1"/>
</dbReference>
<dbReference type="SUPFAM" id="SSF56925">
    <property type="entry name" value="OMPA-like"/>
    <property type="match status" value="1"/>
</dbReference>
<dbReference type="InterPro" id="IPR011250">
    <property type="entry name" value="OMP/PagP_B-barrel"/>
</dbReference>
<accession>A0A316WSN2</accession>
<evidence type="ECO:0000313" key="3">
    <source>
        <dbReference type="Proteomes" id="UP000236413"/>
    </source>
</evidence>
<gene>
    <name evidence="2" type="ORF">C1634_006025</name>
</gene>
<dbReference type="Proteomes" id="UP000236413">
    <property type="component" value="Unassembled WGS sequence"/>
</dbReference>
<comment type="caution">
    <text evidence="2">The sequence shown here is derived from an EMBL/GenBank/DDBJ whole genome shotgun (WGS) entry which is preliminary data.</text>
</comment>
<organism evidence="2 3">
    <name type="scientific">Chryseobacterium viscerum</name>
    <dbReference type="NCBI Taxonomy" id="1037377"/>
    <lineage>
        <taxon>Bacteria</taxon>
        <taxon>Pseudomonadati</taxon>
        <taxon>Bacteroidota</taxon>
        <taxon>Flavobacteriia</taxon>
        <taxon>Flavobacteriales</taxon>
        <taxon>Weeksellaceae</taxon>
        <taxon>Chryseobacterium group</taxon>
        <taxon>Chryseobacterium</taxon>
    </lineage>
</organism>
<dbReference type="InterPro" id="IPR025665">
    <property type="entry name" value="Beta-barrel_OMP_2"/>
</dbReference>
<dbReference type="EMBL" id="PPEG02000002">
    <property type="protein sequence ID" value="PWN64149.1"/>
    <property type="molecule type" value="Genomic_DNA"/>
</dbReference>
<dbReference type="RefSeq" id="WP_109738040.1">
    <property type="nucleotide sequence ID" value="NZ_PPEG02000002.1"/>
</dbReference>
<evidence type="ECO:0000259" key="1">
    <source>
        <dbReference type="Pfam" id="PF13568"/>
    </source>
</evidence>
<reference evidence="2 3" key="1">
    <citation type="submission" date="2018-04" db="EMBL/GenBank/DDBJ databases">
        <title>Chryseobacterium oncorhynchi 701B-08T from rainbow trout, and Chryseobacterium viscerum 687B-08T from diseased fish.</title>
        <authorList>
            <person name="Jeong J.-J."/>
            <person name="Lee Y.J."/>
            <person name="Pathiraja D."/>
            <person name="Park B."/>
            <person name="Choi I.-G."/>
            <person name="Kim K.D."/>
        </authorList>
    </citation>
    <scope>NUCLEOTIDE SEQUENCE [LARGE SCALE GENOMIC DNA]</scope>
    <source>
        <strain evidence="2 3">687B-08</strain>
    </source>
</reference>
<proteinExistence type="predicted"/>
<name>A0A316WSN2_9FLAO</name>
<sequence length="199" mass="21764">MKKQLLNLCIVIGTMSFAQSTDEPRFGVKAGGNLSSISGSDSKSKIGFYAGAFVNVPISDAFSLQPEIVYSQQGAKVKGDYEMATYTIKNMQQNFGYINVPVMLQYNATPEFYLEAGPEFGLLVNAQAKGNINGQTYKANNKDSFRTFNFGAGIGLGYRFTPNIGVNVRYIAGLTDTIKYGLGETSRNTNFQLGINYLF</sequence>
<dbReference type="Gene3D" id="2.40.160.20">
    <property type="match status" value="1"/>
</dbReference>
<evidence type="ECO:0000313" key="2">
    <source>
        <dbReference type="EMBL" id="PWN64149.1"/>
    </source>
</evidence>
<dbReference type="AlphaFoldDB" id="A0A316WSN2"/>